<evidence type="ECO:0000313" key="3">
    <source>
        <dbReference type="EMBL" id="KAJ7765462.1"/>
    </source>
</evidence>
<keyword evidence="4" id="KW-1185">Reference proteome</keyword>
<feature type="compositionally biased region" description="Polar residues" evidence="2">
    <location>
        <begin position="1"/>
        <end position="15"/>
    </location>
</feature>
<feature type="region of interest" description="Disordered" evidence="2">
    <location>
        <begin position="1"/>
        <end position="81"/>
    </location>
</feature>
<name>A0AAD7NLH4_9AGAR</name>
<protein>
    <submittedName>
        <fullName evidence="3">Uncharacterized protein</fullName>
    </submittedName>
</protein>
<sequence>MNNESSMDGTNRPSAQSTVTSQSVQSSPNATACQMDVDIDKLDYGGGTSPAPTLDTPDITSKGEQGDVAFTRDGERGGEMETWVPTPNACGVRWKGCKKLEVKLATVETRLEDTKKELRDEWQCAVCAIAEWSAERERLKAQLEKLFDERDELCNRVASMKKDYEELEEDNETMLAECVQLREELDRGPPSEDGKGKKAARSDLGDEDTVHQWDRHLLPADIETWKSIFETQKNVQVWPYGYSLFRHYLYSKEAPANRRSDLQKYAVANYKLYDWVSDILDAVGNNREPPSNLSAVQRYLKCSTGAITTYDPIELGCVIQYRQHSNVPGVEPLDDGWTLSKRHLQGAMLRQMVLPHNTGKSEGVDRHMFRYSLDTLLLEAMGVPGWYYARLTDFNIQVASELRLKQWEWPDNLSPVTEREFIQHLADLGVGIRILKDRSDYSRDLLMTMANSPQPMKHSDWTQQAATDIYERTRETEMPQYTVAAEDDVLLRNPTLLYPARSEYVPAYHMYEWTHPDRAISQNKCRPAKPENSSRRIKQLLQGTSLAYNISPTHPLAPRTGHHSQESTTNATVISRAPRLSTSTQYSTPAHHRSLANRIGPDTTESSTDVPRTPRVSASVLGLQTTTMETLDAAPHTNSTNDGKLLEYSNGFMDSSK</sequence>
<feature type="compositionally biased region" description="Low complexity" evidence="2">
    <location>
        <begin position="16"/>
        <end position="27"/>
    </location>
</feature>
<proteinExistence type="predicted"/>
<reference evidence="3" key="1">
    <citation type="submission" date="2023-03" db="EMBL/GenBank/DDBJ databases">
        <title>Massive genome expansion in bonnet fungi (Mycena s.s.) driven by repeated elements and novel gene families across ecological guilds.</title>
        <authorList>
            <consortium name="Lawrence Berkeley National Laboratory"/>
            <person name="Harder C.B."/>
            <person name="Miyauchi S."/>
            <person name="Viragh M."/>
            <person name="Kuo A."/>
            <person name="Thoen E."/>
            <person name="Andreopoulos B."/>
            <person name="Lu D."/>
            <person name="Skrede I."/>
            <person name="Drula E."/>
            <person name="Henrissat B."/>
            <person name="Morin E."/>
            <person name="Kohler A."/>
            <person name="Barry K."/>
            <person name="LaButti K."/>
            <person name="Morin E."/>
            <person name="Salamov A."/>
            <person name="Lipzen A."/>
            <person name="Mereny Z."/>
            <person name="Hegedus B."/>
            <person name="Baldrian P."/>
            <person name="Stursova M."/>
            <person name="Weitz H."/>
            <person name="Taylor A."/>
            <person name="Grigoriev I.V."/>
            <person name="Nagy L.G."/>
            <person name="Martin F."/>
            <person name="Kauserud H."/>
        </authorList>
    </citation>
    <scope>NUCLEOTIDE SEQUENCE</scope>
    <source>
        <strain evidence="3">CBHHK188m</strain>
    </source>
</reference>
<feature type="coiled-coil region" evidence="1">
    <location>
        <begin position="97"/>
        <end position="184"/>
    </location>
</feature>
<keyword evidence="1" id="KW-0175">Coiled coil</keyword>
<feature type="region of interest" description="Disordered" evidence="2">
    <location>
        <begin position="551"/>
        <end position="657"/>
    </location>
</feature>
<feature type="region of interest" description="Disordered" evidence="2">
    <location>
        <begin position="185"/>
        <end position="207"/>
    </location>
</feature>
<evidence type="ECO:0000313" key="4">
    <source>
        <dbReference type="Proteomes" id="UP001215280"/>
    </source>
</evidence>
<dbReference type="AlphaFoldDB" id="A0AAD7NLH4"/>
<gene>
    <name evidence="3" type="ORF">DFH07DRAFT_770172</name>
</gene>
<comment type="caution">
    <text evidence="3">The sequence shown here is derived from an EMBL/GenBank/DDBJ whole genome shotgun (WGS) entry which is preliminary data.</text>
</comment>
<organism evidence="3 4">
    <name type="scientific">Mycena maculata</name>
    <dbReference type="NCBI Taxonomy" id="230809"/>
    <lineage>
        <taxon>Eukaryota</taxon>
        <taxon>Fungi</taxon>
        <taxon>Dikarya</taxon>
        <taxon>Basidiomycota</taxon>
        <taxon>Agaricomycotina</taxon>
        <taxon>Agaricomycetes</taxon>
        <taxon>Agaricomycetidae</taxon>
        <taxon>Agaricales</taxon>
        <taxon>Marasmiineae</taxon>
        <taxon>Mycenaceae</taxon>
        <taxon>Mycena</taxon>
    </lineage>
</organism>
<evidence type="ECO:0000256" key="2">
    <source>
        <dbReference type="SAM" id="MobiDB-lite"/>
    </source>
</evidence>
<evidence type="ECO:0000256" key="1">
    <source>
        <dbReference type="SAM" id="Coils"/>
    </source>
</evidence>
<accession>A0AAD7NLH4</accession>
<dbReference type="Proteomes" id="UP001215280">
    <property type="component" value="Unassembled WGS sequence"/>
</dbReference>
<feature type="compositionally biased region" description="Basic and acidic residues" evidence="2">
    <location>
        <begin position="70"/>
        <end position="79"/>
    </location>
</feature>
<dbReference type="EMBL" id="JARJLG010000035">
    <property type="protein sequence ID" value="KAJ7765462.1"/>
    <property type="molecule type" value="Genomic_DNA"/>
</dbReference>